<dbReference type="InterPro" id="IPR036812">
    <property type="entry name" value="NAD(P)_OxRdtase_dom_sf"/>
</dbReference>
<protein>
    <submittedName>
        <fullName evidence="4">Aldo/keto reductase</fullName>
        <ecNumber evidence="4">1.1.1.-</ecNumber>
    </submittedName>
</protein>
<gene>
    <name evidence="4" type="ORF">QUG93_05035</name>
</gene>
<dbReference type="EC" id="1.1.1.-" evidence="4"/>
<comment type="caution">
    <text evidence="4">The sequence shown here is derived from an EMBL/GenBank/DDBJ whole genome shotgun (WGS) entry which is preliminary data.</text>
</comment>
<dbReference type="InterPro" id="IPR023210">
    <property type="entry name" value="NADP_OxRdtase_dom"/>
</dbReference>
<sequence>MTADPAHSTPAGETLGETSTNAADNARSAPAGGNAPSTSTNAAGNARSAPAGGNGSADGSGNTPRDAVPTTRLGNTGLEVSRIVLGMMSYGKPDQGAHPWSVDIDEARPFVRRAHEAGITAFDTANVYSAGSSEEITGQLLKEIAPREQVQVFTKVFNRMRPGPNGAGLSRAAIMHEIDASLTRLGTDYVDLYQIHRFDPHTPVEETMEALHDVVKAGKARYIGASSMWTWQFAQMQHAAELHGWTKFVSMQDQYNLLEREEEREMHPFAQATGVGVIPWSPLARGKVTRPWDAQGSGSRSGTDEFGKTLYRQDEDANRAIVDAVQQVAEARGASMAQIALAWVAGKPAVTAPIIGATKEHHIDDAVAAVGIELTADEVSRLESAYTPRVPSGF</sequence>
<accession>A0ABT7TN76</accession>
<evidence type="ECO:0000313" key="5">
    <source>
        <dbReference type="Proteomes" id="UP001236404"/>
    </source>
</evidence>
<dbReference type="InterPro" id="IPR050523">
    <property type="entry name" value="AKR_Detox_Biosynth"/>
</dbReference>
<dbReference type="SUPFAM" id="SSF51430">
    <property type="entry name" value="NAD(P)-linked oxidoreductase"/>
    <property type="match status" value="1"/>
</dbReference>
<dbReference type="EMBL" id="JAUCMN010000003">
    <property type="protein sequence ID" value="MDM7891038.1"/>
    <property type="molecule type" value="Genomic_DNA"/>
</dbReference>
<dbReference type="RefSeq" id="WP_289472652.1">
    <property type="nucleotide sequence ID" value="NZ_JAUCMN010000003.1"/>
</dbReference>
<dbReference type="PANTHER" id="PTHR43364">
    <property type="entry name" value="NADH-SPECIFIC METHYLGLYOXAL REDUCTASE-RELATED"/>
    <property type="match status" value="1"/>
</dbReference>
<evidence type="ECO:0000259" key="3">
    <source>
        <dbReference type="Pfam" id="PF00248"/>
    </source>
</evidence>
<dbReference type="PANTHER" id="PTHR43364:SF4">
    <property type="entry name" value="NAD(P)-LINKED OXIDOREDUCTASE SUPERFAMILY PROTEIN"/>
    <property type="match status" value="1"/>
</dbReference>
<dbReference type="GO" id="GO:0016491">
    <property type="term" value="F:oxidoreductase activity"/>
    <property type="evidence" value="ECO:0007669"/>
    <property type="project" value="UniProtKB-KW"/>
</dbReference>
<reference evidence="4 5" key="1">
    <citation type="submission" date="2023-06" db="EMBL/GenBank/DDBJ databases">
        <authorList>
            <person name="Feng G."/>
            <person name="Li J."/>
            <person name="Zhu H."/>
        </authorList>
    </citation>
    <scope>NUCLEOTIDE SEQUENCE [LARGE SCALE GENOMIC DNA]</scope>
    <source>
        <strain evidence="4 5">RHCKG28</strain>
    </source>
</reference>
<keyword evidence="1 4" id="KW-0560">Oxidoreductase</keyword>
<dbReference type="Pfam" id="PF00248">
    <property type="entry name" value="Aldo_ket_red"/>
    <property type="match status" value="1"/>
</dbReference>
<name>A0ABT7TN76_9MICO</name>
<proteinExistence type="predicted"/>
<organism evidence="4 5">
    <name type="scientific">Curtobacterium caseinilyticum</name>
    <dbReference type="NCBI Taxonomy" id="3055137"/>
    <lineage>
        <taxon>Bacteria</taxon>
        <taxon>Bacillati</taxon>
        <taxon>Actinomycetota</taxon>
        <taxon>Actinomycetes</taxon>
        <taxon>Micrococcales</taxon>
        <taxon>Microbacteriaceae</taxon>
        <taxon>Curtobacterium</taxon>
    </lineage>
</organism>
<feature type="region of interest" description="Disordered" evidence="2">
    <location>
        <begin position="1"/>
        <end position="74"/>
    </location>
</feature>
<dbReference type="Gene3D" id="3.20.20.100">
    <property type="entry name" value="NADP-dependent oxidoreductase domain"/>
    <property type="match status" value="1"/>
</dbReference>
<dbReference type="CDD" id="cd19079">
    <property type="entry name" value="AKR_EcYajO-like"/>
    <property type="match status" value="1"/>
</dbReference>
<keyword evidence="5" id="KW-1185">Reference proteome</keyword>
<feature type="domain" description="NADP-dependent oxidoreductase" evidence="3">
    <location>
        <begin position="82"/>
        <end position="386"/>
    </location>
</feature>
<evidence type="ECO:0000256" key="2">
    <source>
        <dbReference type="SAM" id="MobiDB-lite"/>
    </source>
</evidence>
<dbReference type="Proteomes" id="UP001236404">
    <property type="component" value="Unassembled WGS sequence"/>
</dbReference>
<evidence type="ECO:0000256" key="1">
    <source>
        <dbReference type="ARBA" id="ARBA00023002"/>
    </source>
</evidence>
<evidence type="ECO:0000313" key="4">
    <source>
        <dbReference type="EMBL" id="MDM7891038.1"/>
    </source>
</evidence>